<protein>
    <submittedName>
        <fullName evidence="2">Uncharacterized protein</fullName>
    </submittedName>
</protein>
<feature type="region of interest" description="Disordered" evidence="1">
    <location>
        <begin position="1"/>
        <end position="41"/>
    </location>
</feature>
<gene>
    <name evidence="2" type="ORF">T4D_8864</name>
</gene>
<reference evidence="2 3" key="1">
    <citation type="submission" date="2015-01" db="EMBL/GenBank/DDBJ databases">
        <title>Evolution of Trichinella species and genotypes.</title>
        <authorList>
            <person name="Korhonen P.K."/>
            <person name="Edoardo P."/>
            <person name="Giuseppe L.R."/>
            <person name="Gasser R.B."/>
        </authorList>
    </citation>
    <scope>NUCLEOTIDE SEQUENCE [LARGE SCALE GENOMIC DNA]</scope>
    <source>
        <strain evidence="2">ISS470</strain>
    </source>
</reference>
<dbReference type="EMBL" id="JYDT01000270">
    <property type="protein sequence ID" value="KRY81052.1"/>
    <property type="molecule type" value="Genomic_DNA"/>
</dbReference>
<evidence type="ECO:0000313" key="3">
    <source>
        <dbReference type="Proteomes" id="UP000054995"/>
    </source>
</evidence>
<dbReference type="Proteomes" id="UP000054995">
    <property type="component" value="Unassembled WGS sequence"/>
</dbReference>
<comment type="caution">
    <text evidence="2">The sequence shown here is derived from an EMBL/GenBank/DDBJ whole genome shotgun (WGS) entry which is preliminary data.</text>
</comment>
<accession>A0A0V1F5J3</accession>
<organism evidence="2 3">
    <name type="scientific">Trichinella pseudospiralis</name>
    <name type="common">Parasitic roundworm</name>
    <dbReference type="NCBI Taxonomy" id="6337"/>
    <lineage>
        <taxon>Eukaryota</taxon>
        <taxon>Metazoa</taxon>
        <taxon>Ecdysozoa</taxon>
        <taxon>Nematoda</taxon>
        <taxon>Enoplea</taxon>
        <taxon>Dorylaimia</taxon>
        <taxon>Trichinellida</taxon>
        <taxon>Trichinellidae</taxon>
        <taxon>Trichinella</taxon>
    </lineage>
</organism>
<keyword evidence="3" id="KW-1185">Reference proteome</keyword>
<feature type="compositionally biased region" description="Polar residues" evidence="1">
    <location>
        <begin position="1"/>
        <end position="21"/>
    </location>
</feature>
<name>A0A0V1F5J3_TRIPS</name>
<evidence type="ECO:0000313" key="2">
    <source>
        <dbReference type="EMBL" id="KRY81052.1"/>
    </source>
</evidence>
<dbReference type="AlphaFoldDB" id="A0A0V1F5J3"/>
<evidence type="ECO:0000256" key="1">
    <source>
        <dbReference type="SAM" id="MobiDB-lite"/>
    </source>
</evidence>
<sequence length="41" mass="4761">MHETSNSSTNIRNLENCNLSDGKQKQVKIERKKMKQAITQE</sequence>
<proteinExistence type="predicted"/>